<dbReference type="VEuPathDB" id="FungiDB:LCOR_08996.1"/>
<keyword evidence="3" id="KW-1185">Reference proteome</keyword>
<accession>A0A068S6W3</accession>
<organism evidence="2 3">
    <name type="scientific">Lichtheimia corymbifera JMRC:FSU:9682</name>
    <dbReference type="NCBI Taxonomy" id="1263082"/>
    <lineage>
        <taxon>Eukaryota</taxon>
        <taxon>Fungi</taxon>
        <taxon>Fungi incertae sedis</taxon>
        <taxon>Mucoromycota</taxon>
        <taxon>Mucoromycotina</taxon>
        <taxon>Mucoromycetes</taxon>
        <taxon>Mucorales</taxon>
        <taxon>Lichtheimiaceae</taxon>
        <taxon>Lichtheimia</taxon>
    </lineage>
</organism>
<dbReference type="EMBL" id="CBTN010000053">
    <property type="protein sequence ID" value="CDH58118.1"/>
    <property type="molecule type" value="Genomic_DNA"/>
</dbReference>
<reference evidence="2" key="1">
    <citation type="submission" date="2013-08" db="EMBL/GenBank/DDBJ databases">
        <title>Gene expansion shapes genome architecture in the human pathogen Lichtheimia corymbifera: an evolutionary genomics analysis in the ancient terrestrial Mucorales (Mucoromycotina).</title>
        <authorList>
            <person name="Schwartze V.U."/>
            <person name="Winter S."/>
            <person name="Shelest E."/>
            <person name="Marcet-Houben M."/>
            <person name="Horn F."/>
            <person name="Wehner S."/>
            <person name="Hoffmann K."/>
            <person name="Riege K."/>
            <person name="Sammeth M."/>
            <person name="Nowrousian M."/>
            <person name="Valiante V."/>
            <person name="Linde J."/>
            <person name="Jacobsen I.D."/>
            <person name="Marz M."/>
            <person name="Brakhage A.A."/>
            <person name="Gabaldon T."/>
            <person name="Bocker S."/>
            <person name="Voigt K."/>
        </authorList>
    </citation>
    <scope>NUCLEOTIDE SEQUENCE [LARGE SCALE GENOMIC DNA]</scope>
    <source>
        <strain evidence="2">FSU 9682</strain>
    </source>
</reference>
<feature type="region of interest" description="Disordered" evidence="1">
    <location>
        <begin position="1"/>
        <end position="33"/>
    </location>
</feature>
<proteinExistence type="predicted"/>
<dbReference type="AlphaFoldDB" id="A0A068S6W3"/>
<evidence type="ECO:0000313" key="2">
    <source>
        <dbReference type="EMBL" id="CDH58118.1"/>
    </source>
</evidence>
<evidence type="ECO:0000313" key="3">
    <source>
        <dbReference type="Proteomes" id="UP000027586"/>
    </source>
</evidence>
<dbReference type="Proteomes" id="UP000027586">
    <property type="component" value="Unassembled WGS sequence"/>
</dbReference>
<comment type="caution">
    <text evidence="2">The sequence shown here is derived from an EMBL/GenBank/DDBJ whole genome shotgun (WGS) entry which is preliminary data.</text>
</comment>
<feature type="compositionally biased region" description="Basic residues" evidence="1">
    <location>
        <begin position="1"/>
        <end position="14"/>
    </location>
</feature>
<sequence length="81" mass="9155">MVQIAKPKKRKRAKERVPHLHSQTKLTDDDNLQSTTTAQQHALLSITVTIQQGMATVCTSEVPGLIQRYTRFLLLVLVDKD</sequence>
<evidence type="ECO:0000256" key="1">
    <source>
        <dbReference type="SAM" id="MobiDB-lite"/>
    </source>
</evidence>
<gene>
    <name evidence="2" type="ORF">LCOR_08996.1</name>
</gene>
<protein>
    <submittedName>
        <fullName evidence="2">Uncharacterized protein</fullName>
    </submittedName>
</protein>
<name>A0A068S6W3_9FUNG</name>